<dbReference type="AlphaFoldDB" id="A0A919J8E3"/>
<keyword evidence="1" id="KW-1133">Transmembrane helix</keyword>
<evidence type="ECO:0000313" key="3">
    <source>
        <dbReference type="Proteomes" id="UP000598174"/>
    </source>
</evidence>
<protein>
    <submittedName>
        <fullName evidence="2">Uncharacterized protein</fullName>
    </submittedName>
</protein>
<comment type="caution">
    <text evidence="2">The sequence shown here is derived from an EMBL/GenBank/DDBJ whole genome shotgun (WGS) entry which is preliminary data.</text>
</comment>
<organism evidence="2 3">
    <name type="scientific">Paractinoplanes ferrugineus</name>
    <dbReference type="NCBI Taxonomy" id="113564"/>
    <lineage>
        <taxon>Bacteria</taxon>
        <taxon>Bacillati</taxon>
        <taxon>Actinomycetota</taxon>
        <taxon>Actinomycetes</taxon>
        <taxon>Micromonosporales</taxon>
        <taxon>Micromonosporaceae</taxon>
        <taxon>Paractinoplanes</taxon>
    </lineage>
</organism>
<sequence length="366" mass="38498">MTTAPAGLPVVGAARRPGRIALLSLAVALVAAGALVITGPPGRSSPTPPGNLTLAAAWPHAKQADFDPALPDGPLFAPLLFLDTTTAIGTAPTTDARSVRLGIRDATGFRELRRFPLASDPQFAALTATGDTVVWTESTDDRPKVRIWQASRTAGPARLLTADTGAAVFYGSRYDLAVTGGVLRWAAANGNATEVRSIPLTGGPVAVHTEIGHWSLSAWPWLVEENQRRLRNVETQRDTEVVTSGPETATCSPVWCRVLVMAADGPARIDLMHPDGSARRRTAGGEARAAVDDVAVLDRFELLAEPAPDADLTGTTTLLVHDASTSRTVEISAAVDGAFTGGGLLWWSTGGTEDEITWHVLDLRTA</sequence>
<reference evidence="2" key="1">
    <citation type="submission" date="2021-01" db="EMBL/GenBank/DDBJ databases">
        <title>Whole genome shotgun sequence of Actinoplanes ferrugineus NBRC 15555.</title>
        <authorList>
            <person name="Komaki H."/>
            <person name="Tamura T."/>
        </authorList>
    </citation>
    <scope>NUCLEOTIDE SEQUENCE</scope>
    <source>
        <strain evidence="2">NBRC 15555</strain>
    </source>
</reference>
<dbReference type="Proteomes" id="UP000598174">
    <property type="component" value="Unassembled WGS sequence"/>
</dbReference>
<dbReference type="RefSeq" id="WP_239118534.1">
    <property type="nucleotide sequence ID" value="NZ_BAAABP010000051.1"/>
</dbReference>
<evidence type="ECO:0000256" key="1">
    <source>
        <dbReference type="SAM" id="Phobius"/>
    </source>
</evidence>
<name>A0A919J8E3_9ACTN</name>
<keyword evidence="1" id="KW-0812">Transmembrane</keyword>
<gene>
    <name evidence="2" type="ORF">Afe05nite_78380</name>
</gene>
<dbReference type="EMBL" id="BOMM01000075">
    <property type="protein sequence ID" value="GIE15998.1"/>
    <property type="molecule type" value="Genomic_DNA"/>
</dbReference>
<feature type="transmembrane region" description="Helical" evidence="1">
    <location>
        <begin position="20"/>
        <end position="39"/>
    </location>
</feature>
<dbReference type="SUPFAM" id="SSF63825">
    <property type="entry name" value="YWTD domain"/>
    <property type="match status" value="1"/>
</dbReference>
<keyword evidence="1" id="KW-0472">Membrane</keyword>
<keyword evidence="3" id="KW-1185">Reference proteome</keyword>
<evidence type="ECO:0000313" key="2">
    <source>
        <dbReference type="EMBL" id="GIE15998.1"/>
    </source>
</evidence>
<proteinExistence type="predicted"/>
<accession>A0A919J8E3</accession>